<dbReference type="Pfam" id="PF00392">
    <property type="entry name" value="GntR"/>
    <property type="match status" value="1"/>
</dbReference>
<keyword evidence="3" id="KW-0804">Transcription</keyword>
<dbReference type="SMART" id="SM00866">
    <property type="entry name" value="UTRA"/>
    <property type="match status" value="1"/>
</dbReference>
<dbReference type="PRINTS" id="PR00035">
    <property type="entry name" value="HTHGNTR"/>
</dbReference>
<dbReference type="PANTHER" id="PTHR44846">
    <property type="entry name" value="MANNOSYL-D-GLYCERATE TRANSPORT/METABOLISM SYSTEM REPRESSOR MNGR-RELATED"/>
    <property type="match status" value="1"/>
</dbReference>
<accession>A0A556B029</accession>
<dbReference type="AlphaFoldDB" id="A0A556B029"/>
<dbReference type="InterPro" id="IPR050679">
    <property type="entry name" value="Bact_HTH_transcr_reg"/>
</dbReference>
<dbReference type="InterPro" id="IPR011663">
    <property type="entry name" value="UTRA"/>
</dbReference>
<dbReference type="SMART" id="SM00345">
    <property type="entry name" value="HTH_GNTR"/>
    <property type="match status" value="1"/>
</dbReference>
<dbReference type="GO" id="GO:0045892">
    <property type="term" value="P:negative regulation of DNA-templated transcription"/>
    <property type="evidence" value="ECO:0007669"/>
    <property type="project" value="TreeGrafter"/>
</dbReference>
<evidence type="ECO:0000313" key="5">
    <source>
        <dbReference type="EMBL" id="TSH98537.1"/>
    </source>
</evidence>
<gene>
    <name evidence="5" type="ORF">FOZ76_01945</name>
</gene>
<dbReference type="SUPFAM" id="SSF46785">
    <property type="entry name" value="Winged helix' DNA-binding domain"/>
    <property type="match status" value="1"/>
</dbReference>
<dbReference type="InterPro" id="IPR028978">
    <property type="entry name" value="Chorismate_lyase_/UTRA_dom_sf"/>
</dbReference>
<dbReference type="OrthoDB" id="7363114at2"/>
<keyword evidence="6" id="KW-1185">Reference proteome</keyword>
<dbReference type="CDD" id="cd07377">
    <property type="entry name" value="WHTH_GntR"/>
    <property type="match status" value="1"/>
</dbReference>
<dbReference type="PROSITE" id="PS50949">
    <property type="entry name" value="HTH_GNTR"/>
    <property type="match status" value="1"/>
</dbReference>
<dbReference type="Pfam" id="PF07702">
    <property type="entry name" value="UTRA"/>
    <property type="match status" value="1"/>
</dbReference>
<evidence type="ECO:0000256" key="3">
    <source>
        <dbReference type="ARBA" id="ARBA00023163"/>
    </source>
</evidence>
<keyword evidence="1" id="KW-0805">Transcription regulation</keyword>
<feature type="domain" description="HTH gntR-type" evidence="4">
    <location>
        <begin position="23"/>
        <end position="91"/>
    </location>
</feature>
<evidence type="ECO:0000256" key="1">
    <source>
        <dbReference type="ARBA" id="ARBA00023015"/>
    </source>
</evidence>
<dbReference type="Proteomes" id="UP000318405">
    <property type="component" value="Unassembled WGS sequence"/>
</dbReference>
<protein>
    <submittedName>
        <fullName evidence="5">GntR family transcriptional regulator</fullName>
    </submittedName>
</protein>
<dbReference type="InterPro" id="IPR000524">
    <property type="entry name" value="Tscrpt_reg_HTH_GntR"/>
</dbReference>
<dbReference type="Gene3D" id="1.10.10.10">
    <property type="entry name" value="Winged helix-like DNA-binding domain superfamily/Winged helix DNA-binding domain"/>
    <property type="match status" value="1"/>
</dbReference>
<dbReference type="GO" id="GO:0003677">
    <property type="term" value="F:DNA binding"/>
    <property type="evidence" value="ECO:0007669"/>
    <property type="project" value="UniProtKB-KW"/>
</dbReference>
<dbReference type="InterPro" id="IPR036390">
    <property type="entry name" value="WH_DNA-bd_sf"/>
</dbReference>
<dbReference type="PANTHER" id="PTHR44846:SF1">
    <property type="entry name" value="MANNOSYL-D-GLYCERATE TRANSPORT_METABOLISM SYSTEM REPRESSOR MNGR-RELATED"/>
    <property type="match status" value="1"/>
</dbReference>
<proteinExistence type="predicted"/>
<keyword evidence="2" id="KW-0238">DNA-binding</keyword>
<dbReference type="EMBL" id="VLTJ01000004">
    <property type="protein sequence ID" value="TSH98537.1"/>
    <property type="molecule type" value="Genomic_DNA"/>
</dbReference>
<comment type="caution">
    <text evidence="5">The sequence shown here is derived from an EMBL/GenBank/DDBJ whole genome shotgun (WGS) entry which is preliminary data.</text>
</comment>
<evidence type="ECO:0000256" key="2">
    <source>
        <dbReference type="ARBA" id="ARBA00023125"/>
    </source>
</evidence>
<name>A0A556B029_9BURK</name>
<reference evidence="5 6" key="1">
    <citation type="submission" date="2019-07" db="EMBL/GenBank/DDBJ databases">
        <title>Qingshengfaniella alkalisoli gen. nov., sp. nov., isolated from saline soil.</title>
        <authorList>
            <person name="Xu L."/>
            <person name="Huang X.-X."/>
            <person name="Sun J.-Q."/>
        </authorList>
    </citation>
    <scope>NUCLEOTIDE SEQUENCE [LARGE SCALE GENOMIC DNA]</scope>
    <source>
        <strain evidence="5 6">DSM 27279</strain>
    </source>
</reference>
<organism evidence="5 6">
    <name type="scientific">Verticiella sediminum</name>
    <dbReference type="NCBI Taxonomy" id="1247510"/>
    <lineage>
        <taxon>Bacteria</taxon>
        <taxon>Pseudomonadati</taxon>
        <taxon>Pseudomonadota</taxon>
        <taxon>Betaproteobacteria</taxon>
        <taxon>Burkholderiales</taxon>
        <taxon>Alcaligenaceae</taxon>
        <taxon>Verticiella</taxon>
    </lineage>
</organism>
<dbReference type="GO" id="GO:0003700">
    <property type="term" value="F:DNA-binding transcription factor activity"/>
    <property type="evidence" value="ECO:0007669"/>
    <property type="project" value="InterPro"/>
</dbReference>
<dbReference type="InterPro" id="IPR036388">
    <property type="entry name" value="WH-like_DNA-bd_sf"/>
</dbReference>
<sequence length="268" mass="28895">MRAIGQNVGFLTNSNNPVANRSKPHYAVVADTLIRDIAKATYPVGSLLPPELELADTFGVSRNTMRSAMRVLVDMGLVSRRAGLGTVVQVRHATPNFVQTVESLDQLFPDLKSTELNVLGATEVVADTDLARVLACAPGESWLAIEGLRRVKRGRAAVSHSVVYVSPALKDLAKTLDKRRDPAFQQLEKASGRTVAEVVQQSDAAAMPAAIAKLLDVPAGSPALRTVRRYASEDGRILMVTDTHSAPGREGYTVRLRASWRGAETVET</sequence>
<evidence type="ECO:0000313" key="6">
    <source>
        <dbReference type="Proteomes" id="UP000318405"/>
    </source>
</evidence>
<dbReference type="Gene3D" id="3.40.1410.10">
    <property type="entry name" value="Chorismate lyase-like"/>
    <property type="match status" value="1"/>
</dbReference>
<dbReference type="SUPFAM" id="SSF64288">
    <property type="entry name" value="Chorismate lyase-like"/>
    <property type="match status" value="1"/>
</dbReference>
<evidence type="ECO:0000259" key="4">
    <source>
        <dbReference type="PROSITE" id="PS50949"/>
    </source>
</evidence>